<dbReference type="EMBL" id="BGPR01028881">
    <property type="protein sequence ID" value="GBO00315.1"/>
    <property type="molecule type" value="Genomic_DNA"/>
</dbReference>
<comment type="caution">
    <text evidence="3">The sequence shown here is derived from an EMBL/GenBank/DDBJ whole genome shotgun (WGS) entry which is preliminary data.</text>
</comment>
<dbReference type="Proteomes" id="UP000499080">
    <property type="component" value="Unassembled WGS sequence"/>
</dbReference>
<feature type="transmembrane region" description="Helical" evidence="2">
    <location>
        <begin position="20"/>
        <end position="39"/>
    </location>
</feature>
<keyword evidence="2" id="KW-0812">Transmembrane</keyword>
<evidence type="ECO:0000313" key="3">
    <source>
        <dbReference type="EMBL" id="GBO00315.1"/>
    </source>
</evidence>
<keyword evidence="2" id="KW-0472">Membrane</keyword>
<evidence type="ECO:0000256" key="1">
    <source>
        <dbReference type="SAM" id="MobiDB-lite"/>
    </source>
</evidence>
<proteinExistence type="predicted"/>
<reference evidence="3 4" key="1">
    <citation type="journal article" date="2019" name="Sci. Rep.">
        <title>Orb-weaving spider Araneus ventricosus genome elucidates the spidroin gene catalogue.</title>
        <authorList>
            <person name="Kono N."/>
            <person name="Nakamura H."/>
            <person name="Ohtoshi R."/>
            <person name="Moran D.A.P."/>
            <person name="Shinohara A."/>
            <person name="Yoshida Y."/>
            <person name="Fujiwara M."/>
            <person name="Mori M."/>
            <person name="Tomita M."/>
            <person name="Arakawa K."/>
        </authorList>
    </citation>
    <scope>NUCLEOTIDE SEQUENCE [LARGE SCALE GENOMIC DNA]</scope>
</reference>
<keyword evidence="2" id="KW-1133">Transmembrane helix</keyword>
<gene>
    <name evidence="3" type="ORF">AVEN_105569_1</name>
</gene>
<evidence type="ECO:0000256" key="2">
    <source>
        <dbReference type="SAM" id="Phobius"/>
    </source>
</evidence>
<organism evidence="3 4">
    <name type="scientific">Araneus ventricosus</name>
    <name type="common">Orbweaver spider</name>
    <name type="synonym">Epeira ventricosa</name>
    <dbReference type="NCBI Taxonomy" id="182803"/>
    <lineage>
        <taxon>Eukaryota</taxon>
        <taxon>Metazoa</taxon>
        <taxon>Ecdysozoa</taxon>
        <taxon>Arthropoda</taxon>
        <taxon>Chelicerata</taxon>
        <taxon>Arachnida</taxon>
        <taxon>Araneae</taxon>
        <taxon>Araneomorphae</taxon>
        <taxon>Entelegynae</taxon>
        <taxon>Araneoidea</taxon>
        <taxon>Araneidae</taxon>
        <taxon>Araneus</taxon>
    </lineage>
</organism>
<protein>
    <submittedName>
        <fullName evidence="3">Uncharacterized protein</fullName>
    </submittedName>
</protein>
<sequence>MQAWHVSELEDPFKKRVDANPAICVLTMILFFFLALSSLSNAEPVFRNMEPLSTTPDAHNVYKRDSGTGFTVSGSCTTSRSGGVNDVRNTGSGPINITYRNCGSRNICEKLANDVYIAGSGNVYISTSSTNNCGALVNNVHDSGSGQIYLKYGIEREEEHQEITSNESDTDDEGTNDTHEEQGMTLTTTTDPRNLHLSRAEVIPIYIDLLQKVRKVVKLFKRSPTKHDMYLQSCERRYRQRIKPYFKLPLSLEQSSGYDRQIS</sequence>
<feature type="region of interest" description="Disordered" evidence="1">
    <location>
        <begin position="158"/>
        <end position="190"/>
    </location>
</feature>
<keyword evidence="4" id="KW-1185">Reference proteome</keyword>
<dbReference type="AlphaFoldDB" id="A0A4Y2TI59"/>
<name>A0A4Y2TI59_ARAVE</name>
<dbReference type="OrthoDB" id="8124016at2759"/>
<evidence type="ECO:0000313" key="4">
    <source>
        <dbReference type="Proteomes" id="UP000499080"/>
    </source>
</evidence>
<accession>A0A4Y2TI59</accession>